<dbReference type="GO" id="GO:0005886">
    <property type="term" value="C:plasma membrane"/>
    <property type="evidence" value="ECO:0007669"/>
    <property type="project" value="TreeGrafter"/>
</dbReference>
<sequence>MSFLKPLNLGLRALAFFCSFIVMALTGNMVSDWGRGNGGTINYSLFVSVWGMLTLLYLIPATLKESLVFHPILPLLLDILNCIFWFCGAVALAAKLGAHNCNNQSWVKSNYIIAGSKSRCREAQAADVFMFFGFFAFLLSCIASGFGNRGGANLRPGGVRGPPVMAQV</sequence>
<keyword evidence="4 5" id="KW-0472">Membrane</keyword>
<keyword evidence="2 5" id="KW-0812">Transmembrane</keyword>
<dbReference type="OrthoDB" id="5423111at2759"/>
<dbReference type="InterPro" id="IPR008253">
    <property type="entry name" value="Marvel"/>
</dbReference>
<organism evidence="7 8">
    <name type="scientific">Piedraia hortae CBS 480.64</name>
    <dbReference type="NCBI Taxonomy" id="1314780"/>
    <lineage>
        <taxon>Eukaryota</taxon>
        <taxon>Fungi</taxon>
        <taxon>Dikarya</taxon>
        <taxon>Ascomycota</taxon>
        <taxon>Pezizomycotina</taxon>
        <taxon>Dothideomycetes</taxon>
        <taxon>Dothideomycetidae</taxon>
        <taxon>Capnodiales</taxon>
        <taxon>Piedraiaceae</taxon>
        <taxon>Piedraia</taxon>
    </lineage>
</organism>
<evidence type="ECO:0000313" key="8">
    <source>
        <dbReference type="Proteomes" id="UP000799421"/>
    </source>
</evidence>
<feature type="transmembrane region" description="Helical" evidence="5">
    <location>
        <begin position="12"/>
        <end position="31"/>
    </location>
</feature>
<reference evidence="7" key="1">
    <citation type="journal article" date="2020" name="Stud. Mycol.">
        <title>101 Dothideomycetes genomes: a test case for predicting lifestyles and emergence of pathogens.</title>
        <authorList>
            <person name="Haridas S."/>
            <person name="Albert R."/>
            <person name="Binder M."/>
            <person name="Bloem J."/>
            <person name="Labutti K."/>
            <person name="Salamov A."/>
            <person name="Andreopoulos B."/>
            <person name="Baker S."/>
            <person name="Barry K."/>
            <person name="Bills G."/>
            <person name="Bluhm B."/>
            <person name="Cannon C."/>
            <person name="Castanera R."/>
            <person name="Culley D."/>
            <person name="Daum C."/>
            <person name="Ezra D."/>
            <person name="Gonzalez J."/>
            <person name="Henrissat B."/>
            <person name="Kuo A."/>
            <person name="Liang C."/>
            <person name="Lipzen A."/>
            <person name="Lutzoni F."/>
            <person name="Magnuson J."/>
            <person name="Mondo S."/>
            <person name="Nolan M."/>
            <person name="Ohm R."/>
            <person name="Pangilinan J."/>
            <person name="Park H.-J."/>
            <person name="Ramirez L."/>
            <person name="Alfaro M."/>
            <person name="Sun H."/>
            <person name="Tritt A."/>
            <person name="Yoshinaga Y."/>
            <person name="Zwiers L.-H."/>
            <person name="Turgeon B."/>
            <person name="Goodwin S."/>
            <person name="Spatafora J."/>
            <person name="Crous P."/>
            <person name="Grigoriev I."/>
        </authorList>
    </citation>
    <scope>NUCLEOTIDE SEQUENCE</scope>
    <source>
        <strain evidence="7">CBS 480.64</strain>
    </source>
</reference>
<dbReference type="EMBL" id="MU005973">
    <property type="protein sequence ID" value="KAF2861276.1"/>
    <property type="molecule type" value="Genomic_DNA"/>
</dbReference>
<dbReference type="GO" id="GO:0072659">
    <property type="term" value="P:protein localization to plasma membrane"/>
    <property type="evidence" value="ECO:0007669"/>
    <property type="project" value="TreeGrafter"/>
</dbReference>
<evidence type="ECO:0000256" key="3">
    <source>
        <dbReference type="ARBA" id="ARBA00022989"/>
    </source>
</evidence>
<keyword evidence="8" id="KW-1185">Reference proteome</keyword>
<evidence type="ECO:0000256" key="5">
    <source>
        <dbReference type="SAM" id="Phobius"/>
    </source>
</evidence>
<dbReference type="GO" id="GO:0070941">
    <property type="term" value="P:eisosome assembly"/>
    <property type="evidence" value="ECO:0007669"/>
    <property type="project" value="TreeGrafter"/>
</dbReference>
<feature type="transmembrane region" description="Helical" evidence="5">
    <location>
        <begin position="43"/>
        <end position="60"/>
    </location>
</feature>
<evidence type="ECO:0000259" key="6">
    <source>
        <dbReference type="Pfam" id="PF01284"/>
    </source>
</evidence>
<evidence type="ECO:0000313" key="7">
    <source>
        <dbReference type="EMBL" id="KAF2861276.1"/>
    </source>
</evidence>
<dbReference type="PANTHER" id="PTHR28165">
    <property type="entry name" value="NON-CLASSICAL EXPORT PROTEIN 2-RELATED"/>
    <property type="match status" value="1"/>
</dbReference>
<feature type="transmembrane region" description="Helical" evidence="5">
    <location>
        <begin position="128"/>
        <end position="147"/>
    </location>
</feature>
<gene>
    <name evidence="7" type="ORF">K470DRAFT_256944</name>
</gene>
<evidence type="ECO:0000256" key="4">
    <source>
        <dbReference type="ARBA" id="ARBA00023136"/>
    </source>
</evidence>
<dbReference type="Proteomes" id="UP000799421">
    <property type="component" value="Unassembled WGS sequence"/>
</dbReference>
<accession>A0A6A7C128</accession>
<evidence type="ECO:0000256" key="1">
    <source>
        <dbReference type="ARBA" id="ARBA00004141"/>
    </source>
</evidence>
<dbReference type="Pfam" id="PF01284">
    <property type="entry name" value="MARVEL"/>
    <property type="match status" value="1"/>
</dbReference>
<feature type="domain" description="MARVEL" evidence="6">
    <location>
        <begin position="7"/>
        <end position="142"/>
    </location>
</feature>
<dbReference type="PANTHER" id="PTHR28165:SF1">
    <property type="entry name" value="NON-CLASSICAL EXPORT PROTEIN 2-RELATED"/>
    <property type="match status" value="1"/>
</dbReference>
<dbReference type="InterPro" id="IPR052649">
    <property type="entry name" value="NCE102-like"/>
</dbReference>
<evidence type="ECO:0000256" key="2">
    <source>
        <dbReference type="ARBA" id="ARBA00022692"/>
    </source>
</evidence>
<protein>
    <recommendedName>
        <fullName evidence="6">MARVEL domain-containing protein</fullName>
    </recommendedName>
</protein>
<dbReference type="GO" id="GO:0032126">
    <property type="term" value="C:eisosome"/>
    <property type="evidence" value="ECO:0007669"/>
    <property type="project" value="TreeGrafter"/>
</dbReference>
<keyword evidence="3 5" id="KW-1133">Transmembrane helix</keyword>
<feature type="transmembrane region" description="Helical" evidence="5">
    <location>
        <begin position="72"/>
        <end position="94"/>
    </location>
</feature>
<comment type="subcellular location">
    <subcellularLocation>
        <location evidence="1">Membrane</location>
        <topology evidence="1">Multi-pass membrane protein</topology>
    </subcellularLocation>
</comment>
<dbReference type="AlphaFoldDB" id="A0A6A7C128"/>
<proteinExistence type="predicted"/>
<name>A0A6A7C128_9PEZI</name>